<comment type="caution">
    <text evidence="2">The sequence shown here is derived from an EMBL/GenBank/DDBJ whole genome shotgun (WGS) entry which is preliminary data.</text>
</comment>
<sequence length="127" mass="14804">MKEIKRNKIIPYNPKLKELARELRKNSTPAEIVFWKKVKGKSLGVEFHRQVPMLNYIVDFYCHEIGLAIELDGTIHDNAFLEDAKRQGELEQHGVVFLRFTNDEVLQYSHHVLNELSAKIKELNSDS</sequence>
<dbReference type="AlphaFoldDB" id="A0A327YNY7"/>
<dbReference type="PANTHER" id="PTHR38590:SF1">
    <property type="entry name" value="BLL0828 PROTEIN"/>
    <property type="match status" value="1"/>
</dbReference>
<evidence type="ECO:0000313" key="3">
    <source>
        <dbReference type="Proteomes" id="UP000249620"/>
    </source>
</evidence>
<dbReference type="Gene3D" id="3.40.960.10">
    <property type="entry name" value="VSR Endonuclease"/>
    <property type="match status" value="1"/>
</dbReference>
<keyword evidence="2" id="KW-0255">Endonuclease</keyword>
<dbReference type="OrthoDB" id="9798754at2"/>
<dbReference type="Proteomes" id="UP000249620">
    <property type="component" value="Unassembled WGS sequence"/>
</dbReference>
<dbReference type="InterPro" id="IPR011335">
    <property type="entry name" value="Restrct_endonuc-II-like"/>
</dbReference>
<dbReference type="PANTHER" id="PTHR38590">
    <property type="entry name" value="BLL0828 PROTEIN"/>
    <property type="match status" value="1"/>
</dbReference>
<keyword evidence="3" id="KW-1185">Reference proteome</keyword>
<keyword evidence="2" id="KW-0540">Nuclease</keyword>
<gene>
    <name evidence="2" type="ORF">B0I03_104145</name>
</gene>
<evidence type="ECO:0000259" key="1">
    <source>
        <dbReference type="Pfam" id="PF04480"/>
    </source>
</evidence>
<protein>
    <submittedName>
        <fullName evidence="2">Very-short-patch-repair endonuclease</fullName>
    </submittedName>
</protein>
<dbReference type="SUPFAM" id="SSF52980">
    <property type="entry name" value="Restriction endonuclease-like"/>
    <property type="match status" value="1"/>
</dbReference>
<dbReference type="EMBL" id="QLMI01000004">
    <property type="protein sequence ID" value="RAK22620.1"/>
    <property type="molecule type" value="Genomic_DNA"/>
</dbReference>
<dbReference type="InterPro" id="IPR047216">
    <property type="entry name" value="Endonuclease_DUF559_bact"/>
</dbReference>
<dbReference type="InterPro" id="IPR007569">
    <property type="entry name" value="DUF559"/>
</dbReference>
<reference evidence="2 3" key="1">
    <citation type="submission" date="2018-06" db="EMBL/GenBank/DDBJ databases">
        <title>Genomic Encyclopedia of Type Strains, Phase III (KMG-III): the genomes of soil and plant-associated and newly described type strains.</title>
        <authorList>
            <person name="Whitman W."/>
        </authorList>
    </citation>
    <scope>NUCLEOTIDE SEQUENCE [LARGE SCALE GENOMIC DNA]</scope>
    <source>
        <strain evidence="2 3">CGMCC 1.12398</strain>
    </source>
</reference>
<name>A0A327YNY7_9FLAO</name>
<dbReference type="GO" id="GO:0004519">
    <property type="term" value="F:endonuclease activity"/>
    <property type="evidence" value="ECO:0007669"/>
    <property type="project" value="UniProtKB-KW"/>
</dbReference>
<feature type="domain" description="DUF559" evidence="1">
    <location>
        <begin position="15"/>
        <end position="120"/>
    </location>
</feature>
<dbReference type="CDD" id="cd01038">
    <property type="entry name" value="Endonuclease_DUF559"/>
    <property type="match status" value="1"/>
</dbReference>
<proteinExistence type="predicted"/>
<evidence type="ECO:0000313" key="2">
    <source>
        <dbReference type="EMBL" id="RAK22620.1"/>
    </source>
</evidence>
<organism evidence="2 3">
    <name type="scientific">Flavobacterium aquaticum</name>
    <dbReference type="NCBI Taxonomy" id="1236486"/>
    <lineage>
        <taxon>Bacteria</taxon>
        <taxon>Pseudomonadati</taxon>
        <taxon>Bacteroidota</taxon>
        <taxon>Flavobacteriia</taxon>
        <taxon>Flavobacteriales</taxon>
        <taxon>Flavobacteriaceae</taxon>
        <taxon>Flavobacterium</taxon>
    </lineage>
</organism>
<accession>A0A327YNY7</accession>
<keyword evidence="2" id="KW-0378">Hydrolase</keyword>
<dbReference type="Pfam" id="PF04480">
    <property type="entry name" value="DUF559"/>
    <property type="match status" value="1"/>
</dbReference>
<dbReference type="RefSeq" id="WP_111566844.1">
    <property type="nucleotide sequence ID" value="NZ_QLMI01000004.1"/>
</dbReference>